<name>A0A0E0D3I0_9ORYZ</name>
<dbReference type="InterPro" id="IPR038588">
    <property type="entry name" value="XS_domain_sf"/>
</dbReference>
<feature type="domain" description="Factor of DNA methylation 1-5/IDN2" evidence="6">
    <location>
        <begin position="603"/>
        <end position="731"/>
    </location>
</feature>
<organism evidence="8">
    <name type="scientific">Oryza meridionalis</name>
    <dbReference type="NCBI Taxonomy" id="40149"/>
    <lineage>
        <taxon>Eukaryota</taxon>
        <taxon>Viridiplantae</taxon>
        <taxon>Streptophyta</taxon>
        <taxon>Embryophyta</taxon>
        <taxon>Tracheophyta</taxon>
        <taxon>Spermatophyta</taxon>
        <taxon>Magnoliopsida</taxon>
        <taxon>Liliopsida</taxon>
        <taxon>Poales</taxon>
        <taxon>Poaceae</taxon>
        <taxon>BOP clade</taxon>
        <taxon>Oryzoideae</taxon>
        <taxon>Oryzeae</taxon>
        <taxon>Oryzinae</taxon>
        <taxon>Oryza</taxon>
    </lineage>
</organism>
<dbReference type="Proteomes" id="UP000008021">
    <property type="component" value="Chromosome 3"/>
</dbReference>
<reference evidence="8" key="2">
    <citation type="submission" date="2018-05" db="EMBL/GenBank/DDBJ databases">
        <title>OmerRS3 (Oryza meridionalis Reference Sequence Version 3).</title>
        <authorList>
            <person name="Zhang J."/>
            <person name="Kudrna D."/>
            <person name="Lee S."/>
            <person name="Talag J."/>
            <person name="Welchert J."/>
            <person name="Wing R.A."/>
        </authorList>
    </citation>
    <scope>NUCLEOTIDE SEQUENCE [LARGE SCALE GENOMIC DNA]</scope>
    <source>
        <strain evidence="8">cv. OR44</strain>
    </source>
</reference>
<evidence type="ECO:0000313" key="9">
    <source>
        <dbReference type="Proteomes" id="UP000008021"/>
    </source>
</evidence>
<evidence type="ECO:0000259" key="6">
    <source>
        <dbReference type="Pfam" id="PF03469"/>
    </source>
</evidence>
<sequence>MVVLVAGRSYGDQPMGGSHYNGGRMLTKLVVGEVAAKGAQAGSRQNSAQFLGHSGDVFRCRNPLDGVVERVRERGDPSIGGSEERSSDPGQREKLRGGHCLPLPPMDHSSSEESDVSDSDIGVHEEKTYNQLRAGKVKVKHGNNTFRCPFCPGKKKQDYSSKDLLQHASGVGAASKRKAKVKATHLALARYLKVDLAGSLESSPQLATVEYKPPGSEEKYVWPWMGILVNLPTELKGKGFVGESEERLRAQFSRFKPLQVTILWNSTDDADYAIVKFAENWNGMKDALAFEKHFNVERYGKTDWNKRNCRRDDLYGWVARSDDYNSLEPTGKYLRKNGELKGVRDLEHEGQRKMGRHVGYYARQIEEKNKYLEELKLMNNQNGLKLERMMEEKDQLFEEHNRNIIELQQDACKDSKRIIDENLKLYEELQAKKHEIDRRCKELNYLATNTNIDRGKLVAEKEKNAKENELLNLANLKQKKADEELLRLVEKHKQEKEEALRKQVELELELDSRQKLELEKEQLSGKIEVMKMMGSEEDGTLKELDELRTKLEEKDDDMESLDSLNQALIIKNQRTIDELKEAKKELINGLEKMAGVRSIIGVKRMGELDQKAFYNACKNKMPNDKLKLALVCSKWEDELTKPEWHPFKVIETAGQTKEIIKEDDWKLQALRAQYGDEACNVVVKALVEMNEYNPSGRYPVPELWNFKENRRAPMPEAASYLLKQWKTHKKRNT</sequence>
<dbReference type="GO" id="GO:0080188">
    <property type="term" value="P:gene silencing by siRNA-directed DNA methylation"/>
    <property type="evidence" value="ECO:0007669"/>
    <property type="project" value="InterPro"/>
</dbReference>
<evidence type="ECO:0000259" key="7">
    <source>
        <dbReference type="Pfam" id="PF03470"/>
    </source>
</evidence>
<dbReference type="STRING" id="40149.A0A0E0D3I0"/>
<evidence type="ECO:0000259" key="5">
    <source>
        <dbReference type="Pfam" id="PF03468"/>
    </source>
</evidence>
<keyword evidence="9" id="KW-1185">Reference proteome</keyword>
<dbReference type="InterPro" id="IPR005379">
    <property type="entry name" value="FDM1-5/IDN2_XH"/>
</dbReference>
<feature type="coiled-coil region" evidence="3">
    <location>
        <begin position="361"/>
        <end position="585"/>
    </location>
</feature>
<dbReference type="Gramene" id="OMERI03G22990.2">
    <property type="protein sequence ID" value="OMERI03G22990.2"/>
    <property type="gene ID" value="OMERI03G22990"/>
</dbReference>
<feature type="domain" description="Zinc finger-XS" evidence="7">
    <location>
        <begin position="148"/>
        <end position="189"/>
    </location>
</feature>
<evidence type="ECO:0008006" key="10">
    <source>
        <dbReference type="Google" id="ProtNLM"/>
    </source>
</evidence>
<keyword evidence="2" id="KW-0943">RNA-mediated gene silencing</keyword>
<keyword evidence="1 3" id="KW-0175">Coiled coil</keyword>
<proteinExistence type="predicted"/>
<dbReference type="InterPro" id="IPR005381">
    <property type="entry name" value="Znf-XS_domain"/>
</dbReference>
<evidence type="ECO:0000256" key="3">
    <source>
        <dbReference type="SAM" id="Coils"/>
    </source>
</evidence>
<dbReference type="CDD" id="cd12266">
    <property type="entry name" value="RRM_like_XS"/>
    <property type="match status" value="1"/>
</dbReference>
<feature type="domain" description="XS" evidence="5">
    <location>
        <begin position="217"/>
        <end position="326"/>
    </location>
</feature>
<dbReference type="PANTHER" id="PTHR21596">
    <property type="entry name" value="RIBONUCLEASE P SUBUNIT P38"/>
    <property type="match status" value="1"/>
</dbReference>
<evidence type="ECO:0000256" key="1">
    <source>
        <dbReference type="ARBA" id="ARBA00023054"/>
    </source>
</evidence>
<evidence type="ECO:0000256" key="2">
    <source>
        <dbReference type="ARBA" id="ARBA00023158"/>
    </source>
</evidence>
<protein>
    <recommendedName>
        <fullName evidence="10">Factor of DNA methylation 1-5/IDN2 domain-containing protein</fullName>
    </recommendedName>
</protein>
<evidence type="ECO:0000313" key="8">
    <source>
        <dbReference type="EnsemblPlants" id="OMERI03G22990.2"/>
    </source>
</evidence>
<evidence type="ECO:0000256" key="4">
    <source>
        <dbReference type="SAM" id="MobiDB-lite"/>
    </source>
</evidence>
<dbReference type="EnsemblPlants" id="OMERI03G22990.2">
    <property type="protein sequence ID" value="OMERI03G22990.2"/>
    <property type="gene ID" value="OMERI03G22990"/>
</dbReference>
<dbReference type="InterPro" id="IPR005380">
    <property type="entry name" value="XS_domain"/>
</dbReference>
<dbReference type="Gene3D" id="3.30.70.2890">
    <property type="entry name" value="XS domain"/>
    <property type="match status" value="1"/>
</dbReference>
<dbReference type="AlphaFoldDB" id="A0A0E0D3I0"/>
<dbReference type="Pfam" id="PF03468">
    <property type="entry name" value="XS"/>
    <property type="match status" value="1"/>
</dbReference>
<dbReference type="InterPro" id="IPR045177">
    <property type="entry name" value="FDM1-5/IDN2"/>
</dbReference>
<accession>A0A0E0D3I0</accession>
<dbReference type="Pfam" id="PF03470">
    <property type="entry name" value="zf-XS"/>
    <property type="match status" value="1"/>
</dbReference>
<dbReference type="HOGENOM" id="CLU_021775_1_1_1"/>
<feature type="compositionally biased region" description="Basic and acidic residues" evidence="4">
    <location>
        <begin position="70"/>
        <end position="96"/>
    </location>
</feature>
<dbReference type="PANTHER" id="PTHR21596:SF63">
    <property type="entry name" value="FACTOR OF DNA METHYLATION 1"/>
    <property type="match status" value="1"/>
</dbReference>
<dbReference type="Pfam" id="PF03469">
    <property type="entry name" value="XH"/>
    <property type="match status" value="1"/>
</dbReference>
<feature type="region of interest" description="Disordered" evidence="4">
    <location>
        <begin position="70"/>
        <end position="120"/>
    </location>
</feature>
<dbReference type="eggNOG" id="ENOG502QRE8">
    <property type="taxonomic scope" value="Eukaryota"/>
</dbReference>
<reference evidence="8" key="1">
    <citation type="submission" date="2015-04" db="UniProtKB">
        <authorList>
            <consortium name="EnsemblPlants"/>
        </authorList>
    </citation>
    <scope>IDENTIFICATION</scope>
</reference>